<dbReference type="Proteomes" id="UP000325576">
    <property type="component" value="Unassembled WGS sequence"/>
</dbReference>
<keyword evidence="2" id="KW-0472">Membrane</keyword>
<comment type="caution">
    <text evidence="3">The sequence shown here is derived from an EMBL/GenBank/DDBJ whole genome shotgun (WGS) entry which is preliminary data.</text>
</comment>
<evidence type="ECO:0000256" key="2">
    <source>
        <dbReference type="SAM" id="Phobius"/>
    </source>
</evidence>
<evidence type="ECO:0008006" key="5">
    <source>
        <dbReference type="Google" id="ProtNLM"/>
    </source>
</evidence>
<keyword evidence="2" id="KW-1133">Transmembrane helix</keyword>
<organism evidence="3 4">
    <name type="scientific">Rhodococcus erythropolis</name>
    <name type="common">Arthrobacter picolinophilus</name>
    <dbReference type="NCBI Taxonomy" id="1833"/>
    <lineage>
        <taxon>Bacteria</taxon>
        <taxon>Bacillati</taxon>
        <taxon>Actinomycetota</taxon>
        <taxon>Actinomycetes</taxon>
        <taxon>Mycobacteriales</taxon>
        <taxon>Nocardiaceae</taxon>
        <taxon>Rhodococcus</taxon>
        <taxon>Rhodococcus erythropolis group</taxon>
    </lineage>
</organism>
<dbReference type="NCBIfam" id="TIGR04089">
    <property type="entry name" value="exp_by_SipW_III"/>
    <property type="match status" value="1"/>
</dbReference>
<dbReference type="AlphaFoldDB" id="A0A5N5E9C9"/>
<evidence type="ECO:0000313" key="4">
    <source>
        <dbReference type="Proteomes" id="UP000325576"/>
    </source>
</evidence>
<name>A0A5N5E9C9_RHOER</name>
<gene>
    <name evidence="3" type="ORF">BS297_14850</name>
</gene>
<dbReference type="InterPro" id="IPR024006">
    <property type="entry name" value="Alt_signal_exp_actinobact"/>
</dbReference>
<sequence length="194" mass="19334">MHIRTARAQPSASDVPPRTAQEEYQMNKTTKGAIAAGAAAVLLAGGAGTMAAWNSSTNGGAPQTVGAGSLSVEQVGAGVWTWANGSTFNPASDLIVPGDVVTYTANYSIDLVGTNLKAKLTPSLTGVTGDLVTLNQLTVAPASGTVTTYTAGLDQAATFTTTITFNAGAAGDNTGQTKTASLAGGAVTLEQTLN</sequence>
<accession>A0A5N5E9C9</accession>
<evidence type="ECO:0000313" key="3">
    <source>
        <dbReference type="EMBL" id="KAB2584564.1"/>
    </source>
</evidence>
<reference evidence="3 4" key="1">
    <citation type="journal article" date="2017" name="Poromechanics V (2013)">
        <title>Genomic Characterization of the Arsenic-Tolerant Actinobacterium, &lt;i&gt;Rhodococcus erythropolis&lt;/i&gt; S43.</title>
        <authorList>
            <person name="Retamal-Morales G."/>
            <person name="Mehnert M."/>
            <person name="Schwabe R."/>
            <person name="Tischler D."/>
            <person name="Schloemann M."/>
            <person name="Levican G.J."/>
        </authorList>
    </citation>
    <scope>NUCLEOTIDE SEQUENCE [LARGE SCALE GENOMIC DNA]</scope>
    <source>
        <strain evidence="3 4">S43</strain>
    </source>
</reference>
<evidence type="ECO:0000256" key="1">
    <source>
        <dbReference type="SAM" id="MobiDB-lite"/>
    </source>
</evidence>
<dbReference type="EMBL" id="MRBO01000422">
    <property type="protein sequence ID" value="KAB2584564.1"/>
    <property type="molecule type" value="Genomic_DNA"/>
</dbReference>
<keyword evidence="2" id="KW-0812">Transmembrane</keyword>
<protein>
    <recommendedName>
        <fullName evidence="5">Alternate-type signal peptide domain-containing protein</fullName>
    </recommendedName>
</protein>
<feature type="transmembrane region" description="Helical" evidence="2">
    <location>
        <begin position="33"/>
        <end position="53"/>
    </location>
</feature>
<proteinExistence type="predicted"/>
<feature type="region of interest" description="Disordered" evidence="1">
    <location>
        <begin position="1"/>
        <end position="20"/>
    </location>
</feature>